<reference evidence="1 2" key="1">
    <citation type="submission" date="2019-03" db="EMBL/GenBank/DDBJ databases">
        <title>Muricauda SCR12 sp.nov, a marine bacterium isolated from Pacific Ocean:the Okinawa trough.</title>
        <authorList>
            <person name="Liu L."/>
        </authorList>
    </citation>
    <scope>NUCLEOTIDE SEQUENCE [LARGE SCALE GENOMIC DNA]</scope>
    <source>
        <strain evidence="1 2">SCR12</strain>
    </source>
</reference>
<gene>
    <name evidence="1" type="ORF">EZV76_00215</name>
</gene>
<evidence type="ECO:0000313" key="2">
    <source>
        <dbReference type="Proteomes" id="UP000310406"/>
    </source>
</evidence>
<keyword evidence="2" id="KW-1185">Reference proteome</keyword>
<evidence type="ECO:0000313" key="1">
    <source>
        <dbReference type="EMBL" id="THV60800.1"/>
    </source>
</evidence>
<organism evidence="1 2">
    <name type="scientific">Flagellimonas alvinocaridis</name>
    <dbReference type="NCBI Taxonomy" id="2530200"/>
    <lineage>
        <taxon>Bacteria</taxon>
        <taxon>Pseudomonadati</taxon>
        <taxon>Bacteroidota</taxon>
        <taxon>Flavobacteriia</taxon>
        <taxon>Flavobacteriales</taxon>
        <taxon>Flavobacteriaceae</taxon>
        <taxon>Flagellimonas</taxon>
    </lineage>
</organism>
<dbReference type="OrthoDB" id="1452009at2"/>
<comment type="caution">
    <text evidence="1">The sequence shown here is derived from an EMBL/GenBank/DDBJ whole genome shotgun (WGS) entry which is preliminary data.</text>
</comment>
<dbReference type="Proteomes" id="UP000310406">
    <property type="component" value="Unassembled WGS sequence"/>
</dbReference>
<protein>
    <submittedName>
        <fullName evidence="1">Uncharacterized protein</fullName>
    </submittedName>
</protein>
<proteinExistence type="predicted"/>
<name>A0A4S8RRE0_9FLAO</name>
<dbReference type="RefSeq" id="WP_136564594.1">
    <property type="nucleotide sequence ID" value="NZ_SNTZ01000001.1"/>
</dbReference>
<accession>A0A4S8RRE0</accession>
<dbReference type="EMBL" id="SNTZ01000001">
    <property type="protein sequence ID" value="THV60800.1"/>
    <property type="molecule type" value="Genomic_DNA"/>
</dbReference>
<dbReference type="AlphaFoldDB" id="A0A4S8RRE0"/>
<sequence>MLLKPIPTYSKSRLTRASCLTLCLFYLVGLFNGLVIEVLHEASHALDAGTHQHGNEEHHSFFANHQTIDYSSLEAMAGHSHEALEALKDLLEANQPDEQKSKDEVLFKLDKHFVEEARITSEINTLQVNDRDWAYQGITSFWRQSVITPPPKYC</sequence>